<protein>
    <recommendedName>
        <fullName evidence="3">Phage protein</fullName>
    </recommendedName>
</protein>
<evidence type="ECO:0000313" key="1">
    <source>
        <dbReference type="EMBL" id="KRM29185.1"/>
    </source>
</evidence>
<sequence>MSKGKQAAYVNYYSGAPTFKKKKTGSGDLRIPVDFMELTPNADGEPGDMPTKMVFSTYAQVYAPSQKDTLILSTHDRTEGVTIRIRDTRGEFLPTVDKHAVYIDDYRYKDKIWDITDVRLDFSDDSFLVLVLSNPQGGDSDGAA</sequence>
<name>A0A0R1XHP9_9LACO</name>
<organism evidence="1 2">
    <name type="scientific">Schleiferilactobacillus harbinensis DSM 16991</name>
    <dbReference type="NCBI Taxonomy" id="1122147"/>
    <lineage>
        <taxon>Bacteria</taxon>
        <taxon>Bacillati</taxon>
        <taxon>Bacillota</taxon>
        <taxon>Bacilli</taxon>
        <taxon>Lactobacillales</taxon>
        <taxon>Lactobacillaceae</taxon>
        <taxon>Schleiferilactobacillus</taxon>
    </lineage>
</organism>
<evidence type="ECO:0008006" key="3">
    <source>
        <dbReference type="Google" id="ProtNLM"/>
    </source>
</evidence>
<dbReference type="RefSeq" id="WP_051225320.1">
    <property type="nucleotide sequence ID" value="NZ_AUEH01000027.1"/>
</dbReference>
<proteinExistence type="predicted"/>
<dbReference type="eggNOG" id="ENOG50331F3">
    <property type="taxonomic scope" value="Bacteria"/>
</dbReference>
<dbReference type="PATRIC" id="fig|1122147.4.peg.1043"/>
<dbReference type="AlphaFoldDB" id="A0A0R1XHP9"/>
<gene>
    <name evidence="1" type="ORF">FC91_GL001008</name>
</gene>
<evidence type="ECO:0000313" key="2">
    <source>
        <dbReference type="Proteomes" id="UP000050949"/>
    </source>
</evidence>
<reference evidence="1 2" key="1">
    <citation type="journal article" date="2015" name="Genome Announc.">
        <title>Expanding the biotechnology potential of lactobacilli through comparative genomics of 213 strains and associated genera.</title>
        <authorList>
            <person name="Sun Z."/>
            <person name="Harris H.M."/>
            <person name="McCann A."/>
            <person name="Guo C."/>
            <person name="Argimon S."/>
            <person name="Zhang W."/>
            <person name="Yang X."/>
            <person name="Jeffery I.B."/>
            <person name="Cooney J.C."/>
            <person name="Kagawa T.F."/>
            <person name="Liu W."/>
            <person name="Song Y."/>
            <person name="Salvetti E."/>
            <person name="Wrobel A."/>
            <person name="Rasinkangas P."/>
            <person name="Parkhill J."/>
            <person name="Rea M.C."/>
            <person name="O'Sullivan O."/>
            <person name="Ritari J."/>
            <person name="Douillard F.P."/>
            <person name="Paul Ross R."/>
            <person name="Yang R."/>
            <person name="Briner A.E."/>
            <person name="Felis G.E."/>
            <person name="de Vos W.M."/>
            <person name="Barrangou R."/>
            <person name="Klaenhammer T.R."/>
            <person name="Caufield P.W."/>
            <person name="Cui Y."/>
            <person name="Zhang H."/>
            <person name="O'Toole P.W."/>
        </authorList>
    </citation>
    <scope>NUCLEOTIDE SEQUENCE [LARGE SCALE GENOMIC DNA]</scope>
    <source>
        <strain evidence="1 2">DSM 16991</strain>
    </source>
</reference>
<dbReference type="EMBL" id="AZFW01000017">
    <property type="protein sequence ID" value="KRM29185.1"/>
    <property type="molecule type" value="Genomic_DNA"/>
</dbReference>
<comment type="caution">
    <text evidence="1">The sequence shown here is derived from an EMBL/GenBank/DDBJ whole genome shotgun (WGS) entry which is preliminary data.</text>
</comment>
<dbReference type="Proteomes" id="UP000050949">
    <property type="component" value="Unassembled WGS sequence"/>
</dbReference>
<accession>A0A0R1XHP9</accession>